<evidence type="ECO:0000256" key="4">
    <source>
        <dbReference type="ARBA" id="ARBA00022989"/>
    </source>
</evidence>
<dbReference type="Pfam" id="PF02687">
    <property type="entry name" value="FtsX"/>
    <property type="match status" value="1"/>
</dbReference>
<dbReference type="InterPro" id="IPR050250">
    <property type="entry name" value="Macrolide_Exporter_MacB"/>
</dbReference>
<feature type="transmembrane region" description="Helical" evidence="7">
    <location>
        <begin position="277"/>
        <end position="299"/>
    </location>
</feature>
<dbReference type="Proteomes" id="UP001482513">
    <property type="component" value="Unassembled WGS sequence"/>
</dbReference>
<dbReference type="InterPro" id="IPR025857">
    <property type="entry name" value="MacB_PCD"/>
</dbReference>
<dbReference type="Pfam" id="PF12704">
    <property type="entry name" value="MacB_PCD"/>
    <property type="match status" value="1"/>
</dbReference>
<evidence type="ECO:0000259" key="8">
    <source>
        <dbReference type="Pfam" id="PF02687"/>
    </source>
</evidence>
<keyword evidence="11" id="KW-1185">Reference proteome</keyword>
<keyword evidence="3 7" id="KW-0812">Transmembrane</keyword>
<feature type="domain" description="MacB-like periplasmic core" evidence="9">
    <location>
        <begin position="23"/>
        <end position="241"/>
    </location>
</feature>
<evidence type="ECO:0000313" key="11">
    <source>
        <dbReference type="Proteomes" id="UP001482513"/>
    </source>
</evidence>
<evidence type="ECO:0000313" key="10">
    <source>
        <dbReference type="EMBL" id="MEP0945742.1"/>
    </source>
</evidence>
<sequence length="398" mass="43016">MPLSPLDLSLTTLRDLTGNWVRSGLTALGIFMGVAAVNATLNIDTIANRVLQEQLAARDNPNITPFVYGRSLPPVEFDQAAIAEIQAAVPGILSISRVTQLWGTEVQYQGTITDSVDALSVSENYQRTTGRQVLDGRFFDPEDFNAFRPVTVIDTVLAQQLFQEATPLGEGIFINGTRFTVIGLIENKNLYGSEEGEPTGTLWVPEPYGNLLQGGFRFGGQIQIALQSLDDFETTRDSVEAQLQQMFPGYELYIDGNVADLYEEEQRQRASIRVLKAVGLLALVIGGVGIANITIAAIMERTREIGLRRAIGATDLEIMAQFIAEAALLSLIGGTTAVATVHGLTKVATTTVFEAPYEFNWRDAALSMGAAFGVGVGASFLPALRVTQIDVVQALRGE</sequence>
<keyword evidence="2" id="KW-1003">Cell membrane</keyword>
<organism evidence="10 11">
    <name type="scientific">Leptolyngbya subtilissima DQ-A4</name>
    <dbReference type="NCBI Taxonomy" id="2933933"/>
    <lineage>
        <taxon>Bacteria</taxon>
        <taxon>Bacillati</taxon>
        <taxon>Cyanobacteriota</taxon>
        <taxon>Cyanophyceae</taxon>
        <taxon>Leptolyngbyales</taxon>
        <taxon>Leptolyngbyaceae</taxon>
        <taxon>Leptolyngbya group</taxon>
        <taxon>Leptolyngbya</taxon>
    </lineage>
</organism>
<dbReference type="PANTHER" id="PTHR30572">
    <property type="entry name" value="MEMBRANE COMPONENT OF TRANSPORTER-RELATED"/>
    <property type="match status" value="1"/>
</dbReference>
<name>A0ABV0JYX3_9CYAN</name>
<accession>A0ABV0JYX3</accession>
<feature type="transmembrane region" description="Helical" evidence="7">
    <location>
        <begin position="20"/>
        <end position="41"/>
    </location>
</feature>
<keyword evidence="4 7" id="KW-1133">Transmembrane helix</keyword>
<comment type="caution">
    <text evidence="10">The sequence shown here is derived from an EMBL/GenBank/DDBJ whole genome shotgun (WGS) entry which is preliminary data.</text>
</comment>
<dbReference type="RefSeq" id="WP_190698995.1">
    <property type="nucleotide sequence ID" value="NZ_JAMPKX010000001.1"/>
</dbReference>
<evidence type="ECO:0000259" key="9">
    <source>
        <dbReference type="Pfam" id="PF12704"/>
    </source>
</evidence>
<comment type="similarity">
    <text evidence="6">Belongs to the ABC-4 integral membrane protein family.</text>
</comment>
<evidence type="ECO:0000256" key="7">
    <source>
        <dbReference type="SAM" id="Phobius"/>
    </source>
</evidence>
<evidence type="ECO:0000256" key="3">
    <source>
        <dbReference type="ARBA" id="ARBA00022692"/>
    </source>
</evidence>
<evidence type="ECO:0000256" key="1">
    <source>
        <dbReference type="ARBA" id="ARBA00004651"/>
    </source>
</evidence>
<proteinExistence type="inferred from homology"/>
<dbReference type="EMBL" id="JAMPKX010000001">
    <property type="protein sequence ID" value="MEP0945742.1"/>
    <property type="molecule type" value="Genomic_DNA"/>
</dbReference>
<dbReference type="PANTHER" id="PTHR30572:SF4">
    <property type="entry name" value="ABC TRANSPORTER PERMEASE YTRF"/>
    <property type="match status" value="1"/>
</dbReference>
<gene>
    <name evidence="10" type="ORF">NC992_02550</name>
</gene>
<evidence type="ECO:0000256" key="5">
    <source>
        <dbReference type="ARBA" id="ARBA00023136"/>
    </source>
</evidence>
<feature type="domain" description="ABC3 transporter permease C-terminal" evidence="8">
    <location>
        <begin position="278"/>
        <end position="389"/>
    </location>
</feature>
<evidence type="ECO:0000256" key="2">
    <source>
        <dbReference type="ARBA" id="ARBA00022475"/>
    </source>
</evidence>
<keyword evidence="5 7" id="KW-0472">Membrane</keyword>
<protein>
    <submittedName>
        <fullName evidence="10">ABC transporter permease</fullName>
    </submittedName>
</protein>
<dbReference type="InterPro" id="IPR003838">
    <property type="entry name" value="ABC3_permease_C"/>
</dbReference>
<evidence type="ECO:0000256" key="6">
    <source>
        <dbReference type="ARBA" id="ARBA00038076"/>
    </source>
</evidence>
<reference evidence="10 11" key="1">
    <citation type="submission" date="2022-04" db="EMBL/GenBank/DDBJ databases">
        <title>Positive selection, recombination, and allopatry shape intraspecific diversity of widespread and dominant cyanobacteria.</title>
        <authorList>
            <person name="Wei J."/>
            <person name="Shu W."/>
            <person name="Hu C."/>
        </authorList>
    </citation>
    <scope>NUCLEOTIDE SEQUENCE [LARGE SCALE GENOMIC DNA]</scope>
    <source>
        <strain evidence="10 11">DQ-A4</strain>
    </source>
</reference>
<comment type="subcellular location">
    <subcellularLocation>
        <location evidence="1">Cell membrane</location>
        <topology evidence="1">Multi-pass membrane protein</topology>
    </subcellularLocation>
</comment>